<dbReference type="GO" id="GO:0008168">
    <property type="term" value="F:methyltransferase activity"/>
    <property type="evidence" value="ECO:0007669"/>
    <property type="project" value="UniProtKB-KW"/>
</dbReference>
<dbReference type="Pfam" id="PF19112">
    <property type="entry name" value="VanA_C"/>
    <property type="match status" value="1"/>
</dbReference>
<dbReference type="Gene3D" id="3.90.380.10">
    <property type="entry name" value="Naphthalene 1,2-dioxygenase Alpha Subunit, Chain A, domain 1"/>
    <property type="match status" value="1"/>
</dbReference>
<feature type="domain" description="Rieske" evidence="6">
    <location>
        <begin position="15"/>
        <end position="116"/>
    </location>
</feature>
<dbReference type="GO" id="GO:0046872">
    <property type="term" value="F:metal ion binding"/>
    <property type="evidence" value="ECO:0007669"/>
    <property type="project" value="UniProtKB-KW"/>
</dbReference>
<dbReference type="InterPro" id="IPR050584">
    <property type="entry name" value="Cholesterol_7-desaturase"/>
</dbReference>
<keyword evidence="4" id="KW-0408">Iron</keyword>
<keyword evidence="2" id="KW-0479">Metal-binding</keyword>
<keyword evidence="5" id="KW-0411">Iron-sulfur</keyword>
<evidence type="ECO:0000256" key="4">
    <source>
        <dbReference type="ARBA" id="ARBA00023004"/>
    </source>
</evidence>
<evidence type="ECO:0000256" key="1">
    <source>
        <dbReference type="ARBA" id="ARBA00022714"/>
    </source>
</evidence>
<dbReference type="GO" id="GO:0051537">
    <property type="term" value="F:2 iron, 2 sulfur cluster binding"/>
    <property type="evidence" value="ECO:0007669"/>
    <property type="project" value="UniProtKB-KW"/>
</dbReference>
<dbReference type="InterPro" id="IPR044043">
    <property type="entry name" value="VanA_C_cat"/>
</dbReference>
<evidence type="ECO:0000259" key="6">
    <source>
        <dbReference type="PROSITE" id="PS51296"/>
    </source>
</evidence>
<dbReference type="PROSITE" id="PS51296">
    <property type="entry name" value="RIESKE"/>
    <property type="match status" value="1"/>
</dbReference>
<keyword evidence="8" id="KW-1185">Reference proteome</keyword>
<evidence type="ECO:0000256" key="2">
    <source>
        <dbReference type="ARBA" id="ARBA00022723"/>
    </source>
</evidence>
<dbReference type="AlphaFoldDB" id="A0A4Q7NKE1"/>
<dbReference type="EMBL" id="SGXC01000001">
    <property type="protein sequence ID" value="RZS85564.1"/>
    <property type="molecule type" value="Genomic_DNA"/>
</dbReference>
<dbReference type="PANTHER" id="PTHR21266:SF60">
    <property type="entry name" value="3-KETOSTEROID-9-ALPHA-MONOOXYGENASE, OXYGENASE COMPONENT"/>
    <property type="match status" value="1"/>
</dbReference>
<organism evidence="7 8">
    <name type="scientific">Pigmentiphaga kullae</name>
    <dbReference type="NCBI Taxonomy" id="151784"/>
    <lineage>
        <taxon>Bacteria</taxon>
        <taxon>Pseudomonadati</taxon>
        <taxon>Pseudomonadota</taxon>
        <taxon>Betaproteobacteria</taxon>
        <taxon>Burkholderiales</taxon>
        <taxon>Alcaligenaceae</taxon>
        <taxon>Pigmentiphaga</taxon>
    </lineage>
</organism>
<dbReference type="GO" id="GO:0032259">
    <property type="term" value="P:methylation"/>
    <property type="evidence" value="ECO:0007669"/>
    <property type="project" value="UniProtKB-KW"/>
</dbReference>
<keyword evidence="7" id="KW-0489">Methyltransferase</keyword>
<keyword evidence="3" id="KW-0560">Oxidoreductase</keyword>
<evidence type="ECO:0000313" key="8">
    <source>
        <dbReference type="Proteomes" id="UP000292445"/>
    </source>
</evidence>
<dbReference type="InterPro" id="IPR017941">
    <property type="entry name" value="Rieske_2Fe-2S"/>
</dbReference>
<keyword evidence="7" id="KW-0503">Monooxygenase</keyword>
<accession>A0A4Q7NKE1</accession>
<keyword evidence="1" id="KW-0001">2Fe-2S</keyword>
<evidence type="ECO:0000256" key="5">
    <source>
        <dbReference type="ARBA" id="ARBA00023014"/>
    </source>
</evidence>
<dbReference type="SUPFAM" id="SSF50022">
    <property type="entry name" value="ISP domain"/>
    <property type="match status" value="1"/>
</dbReference>
<sequence>MGLVGNDVEYLRNAWYAAAAEAEVTRTPLRRVLLETPVVLFRGLDGGPVALQDRCAHRFAPLSRGTLHGDELQCGYHGLRYDRTGRCVHNPHGPQIPAHAGIRAYPLVARYGFIWLWAGDPARADATLLPDLSPFDPRPGYRTQWGYLRIEAHYQLIIDNLLDLSHVEYLHPAFATGGAIGNTRHEVLEADGVVHANRWKPGCTVSPLLGRCWGRPGATGDVRSCIRWHPPGTLFLDVGATEAGADPRDGVTLSFLHLPTPENGTRTHYFWAATRRHSPDDDELTDWIQATTERAFMLEDEPMIEAQQNNLGPGADMASLHPVYLAPDLAPVKARRILARLIEAERNAQPPGIR</sequence>
<dbReference type="Gene3D" id="2.102.10.10">
    <property type="entry name" value="Rieske [2Fe-2S] iron-sulphur domain"/>
    <property type="match status" value="1"/>
</dbReference>
<dbReference type="InterPro" id="IPR036922">
    <property type="entry name" value="Rieske_2Fe-2S_sf"/>
</dbReference>
<reference evidence="7 8" key="1">
    <citation type="submission" date="2019-02" db="EMBL/GenBank/DDBJ databases">
        <title>Genomic Encyclopedia of Type Strains, Phase IV (KMG-IV): sequencing the most valuable type-strain genomes for metagenomic binning, comparative biology and taxonomic classification.</title>
        <authorList>
            <person name="Goeker M."/>
        </authorList>
    </citation>
    <scope>NUCLEOTIDE SEQUENCE [LARGE SCALE GENOMIC DNA]</scope>
    <source>
        <strain evidence="7 8">K24</strain>
    </source>
</reference>
<name>A0A4Q7NKE1_9BURK</name>
<dbReference type="SUPFAM" id="SSF55961">
    <property type="entry name" value="Bet v1-like"/>
    <property type="match status" value="1"/>
</dbReference>
<comment type="caution">
    <text evidence="7">The sequence shown here is derived from an EMBL/GenBank/DDBJ whole genome shotgun (WGS) entry which is preliminary data.</text>
</comment>
<dbReference type="Pfam" id="PF00355">
    <property type="entry name" value="Rieske"/>
    <property type="match status" value="1"/>
</dbReference>
<evidence type="ECO:0000313" key="7">
    <source>
        <dbReference type="EMBL" id="RZS85564.1"/>
    </source>
</evidence>
<dbReference type="GO" id="GO:0004497">
    <property type="term" value="F:monooxygenase activity"/>
    <property type="evidence" value="ECO:0007669"/>
    <property type="project" value="UniProtKB-KW"/>
</dbReference>
<dbReference type="Proteomes" id="UP000292445">
    <property type="component" value="Unassembled WGS sequence"/>
</dbReference>
<proteinExistence type="predicted"/>
<protein>
    <submittedName>
        <fullName evidence="7">Vanillate O-demethylase monooxygenase subunit</fullName>
    </submittedName>
</protein>
<dbReference type="OrthoDB" id="9790995at2"/>
<evidence type="ECO:0000256" key="3">
    <source>
        <dbReference type="ARBA" id="ARBA00023002"/>
    </source>
</evidence>
<dbReference type="PANTHER" id="PTHR21266">
    <property type="entry name" value="IRON-SULFUR DOMAIN CONTAINING PROTEIN"/>
    <property type="match status" value="1"/>
</dbReference>
<keyword evidence="7" id="KW-0808">Transferase</keyword>
<gene>
    <name evidence="7" type="ORF">EV675_1593</name>
</gene>